<evidence type="ECO:0000256" key="3">
    <source>
        <dbReference type="ARBA" id="ARBA00023273"/>
    </source>
</evidence>
<comment type="caution">
    <text evidence="7">The sequence shown here is derived from an EMBL/GenBank/DDBJ whole genome shotgun (WGS) entry which is preliminary data.</text>
</comment>
<dbReference type="Pfam" id="PF13870">
    <property type="entry name" value="CCDC113_CCDC96_CC"/>
    <property type="match status" value="1"/>
</dbReference>
<keyword evidence="3" id="KW-0966">Cell projection</keyword>
<feature type="coiled-coil region" evidence="4">
    <location>
        <begin position="402"/>
        <end position="429"/>
    </location>
</feature>
<evidence type="ECO:0000256" key="5">
    <source>
        <dbReference type="SAM" id="MobiDB-lite"/>
    </source>
</evidence>
<dbReference type="EMBL" id="JAUCMX010000005">
    <property type="protein sequence ID" value="KAK3545808.1"/>
    <property type="molecule type" value="Genomic_DNA"/>
</dbReference>
<keyword evidence="8" id="KW-1185">Reference proteome</keyword>
<organism evidence="7 8">
    <name type="scientific">Hemibagrus guttatus</name>
    <dbReference type="NCBI Taxonomy" id="175788"/>
    <lineage>
        <taxon>Eukaryota</taxon>
        <taxon>Metazoa</taxon>
        <taxon>Chordata</taxon>
        <taxon>Craniata</taxon>
        <taxon>Vertebrata</taxon>
        <taxon>Euteleostomi</taxon>
        <taxon>Actinopterygii</taxon>
        <taxon>Neopterygii</taxon>
        <taxon>Teleostei</taxon>
        <taxon>Ostariophysi</taxon>
        <taxon>Siluriformes</taxon>
        <taxon>Bagridae</taxon>
        <taxon>Hemibagrus</taxon>
    </lineage>
</organism>
<proteinExistence type="predicted"/>
<keyword evidence="2 4" id="KW-0175">Coiled coil</keyword>
<dbReference type="InterPro" id="IPR051885">
    <property type="entry name" value="CC_CF"/>
</dbReference>
<dbReference type="GO" id="GO:0005930">
    <property type="term" value="C:axoneme"/>
    <property type="evidence" value="ECO:0007669"/>
    <property type="project" value="TreeGrafter"/>
</dbReference>
<evidence type="ECO:0000256" key="1">
    <source>
        <dbReference type="ARBA" id="ARBA00004138"/>
    </source>
</evidence>
<dbReference type="GO" id="GO:0060271">
    <property type="term" value="P:cilium assembly"/>
    <property type="evidence" value="ECO:0007669"/>
    <property type="project" value="TreeGrafter"/>
</dbReference>
<gene>
    <name evidence="7" type="ORF">QTP70_014612</name>
</gene>
<dbReference type="Proteomes" id="UP001274896">
    <property type="component" value="Unassembled WGS sequence"/>
</dbReference>
<reference evidence="7" key="1">
    <citation type="submission" date="2023-06" db="EMBL/GenBank/DDBJ databases">
        <title>Male Hemibagrus guttatus genome.</title>
        <authorList>
            <person name="Bian C."/>
        </authorList>
    </citation>
    <scope>NUCLEOTIDE SEQUENCE</scope>
    <source>
        <strain evidence="7">Male_cb2023</strain>
        <tissue evidence="7">Muscle</tissue>
    </source>
</reference>
<evidence type="ECO:0000256" key="2">
    <source>
        <dbReference type="ARBA" id="ARBA00023054"/>
    </source>
</evidence>
<evidence type="ECO:0000256" key="4">
    <source>
        <dbReference type="SAM" id="Coils"/>
    </source>
</evidence>
<evidence type="ECO:0000313" key="8">
    <source>
        <dbReference type="Proteomes" id="UP001274896"/>
    </source>
</evidence>
<name>A0AAE0VB01_9TELE</name>
<comment type="subcellular location">
    <subcellularLocation>
        <location evidence="1">Cell projection</location>
        <location evidence="1">Cilium</location>
    </subcellularLocation>
</comment>
<dbReference type="GO" id="GO:0036064">
    <property type="term" value="C:ciliary basal body"/>
    <property type="evidence" value="ECO:0007669"/>
    <property type="project" value="TreeGrafter"/>
</dbReference>
<sequence length="429" mass="50193">MRTPTTSGTRLSSVSLIFKQTTSELSDWLYPRRPVHYLLKMEEQSLEETGPDLKSEDLNAEQAADVVDSDELAKSDVESCAVEVEEETEQAATEEDGLRNMQNAPENPEEEFEASVRADLQHNLQLDSQEEQELLRELQTENEKLRRLNYQFQTKLAEYFWLKSAGEMQSVQEKIYPKQECSQKYPDIIEDIRRQRQDKKQKHLQHHHVDELLRQNNEKLEQIELEWSMLTSSKREVLITDLEQANGKIEAQAVAERLLTAAQKCEDDFVSVRHENFKLNLKMSNLEPGLHVRDNDLDGEMHHIDFEQLNIENQTYGEKIQECTEDLLKLKRTFPQPGQILMHVKEKLTFVQVGNQEKHAHFDELDALVLQEQEVLTQTMQTRDILRFDNLRKRKNCGLLGNPTLLRNLEDTENEREALERQVEMLKRS</sequence>
<accession>A0AAE0VB01</accession>
<protein>
    <recommendedName>
        <fullName evidence="6">CCDC113/CCDC96 coiled-coil domain-containing protein</fullName>
    </recommendedName>
</protein>
<dbReference type="AlphaFoldDB" id="A0AAE0VB01"/>
<evidence type="ECO:0000313" key="7">
    <source>
        <dbReference type="EMBL" id="KAK3545808.1"/>
    </source>
</evidence>
<feature type="region of interest" description="Disordered" evidence="5">
    <location>
        <begin position="45"/>
        <end position="115"/>
    </location>
</feature>
<evidence type="ECO:0000259" key="6">
    <source>
        <dbReference type="Pfam" id="PF13870"/>
    </source>
</evidence>
<feature type="domain" description="CCDC113/CCDC96 coiled-coil" evidence="6">
    <location>
        <begin position="295"/>
        <end position="428"/>
    </location>
</feature>
<dbReference type="InterPro" id="IPR025254">
    <property type="entry name" value="CCDC113/CCDC96_CC"/>
</dbReference>
<feature type="compositionally biased region" description="Acidic residues" evidence="5">
    <location>
        <begin position="83"/>
        <end position="95"/>
    </location>
</feature>
<dbReference type="PANTHER" id="PTHR15654:SF1">
    <property type="entry name" value="COILED-COIL DOMAIN-CONTAINING PROTEIN 96"/>
    <property type="match status" value="1"/>
</dbReference>
<dbReference type="PANTHER" id="PTHR15654">
    <property type="entry name" value="COILED-COIL DOMAIN-CONTAINING PROTEIN 113-RELATED"/>
    <property type="match status" value="1"/>
</dbReference>